<dbReference type="GO" id="GO:0005246">
    <property type="term" value="F:calcium channel regulator activity"/>
    <property type="evidence" value="ECO:0007669"/>
    <property type="project" value="TreeGrafter"/>
</dbReference>
<dbReference type="InterPro" id="IPR001806">
    <property type="entry name" value="Small_GTPase"/>
</dbReference>
<dbReference type="SMART" id="SM00173">
    <property type="entry name" value="RAS"/>
    <property type="match status" value="1"/>
</dbReference>
<dbReference type="Proteomes" id="UP000708208">
    <property type="component" value="Unassembled WGS sequence"/>
</dbReference>
<dbReference type="InterPro" id="IPR051641">
    <property type="entry name" value="RGK_GTP-binding_reg"/>
</dbReference>
<dbReference type="GO" id="GO:0005886">
    <property type="term" value="C:plasma membrane"/>
    <property type="evidence" value="ECO:0007669"/>
    <property type="project" value="TreeGrafter"/>
</dbReference>
<evidence type="ECO:0000256" key="1">
    <source>
        <dbReference type="ARBA" id="ARBA00022553"/>
    </source>
</evidence>
<organism evidence="2 3">
    <name type="scientific">Allacma fusca</name>
    <dbReference type="NCBI Taxonomy" id="39272"/>
    <lineage>
        <taxon>Eukaryota</taxon>
        <taxon>Metazoa</taxon>
        <taxon>Ecdysozoa</taxon>
        <taxon>Arthropoda</taxon>
        <taxon>Hexapoda</taxon>
        <taxon>Collembola</taxon>
        <taxon>Symphypleona</taxon>
        <taxon>Sminthuridae</taxon>
        <taxon>Allacma</taxon>
    </lineage>
</organism>
<sequence length="186" mass="20889">MENKQLDRPGMNMTVNGNCDGNERTEVIMFFLYFISNIATSNSPKPCDVNIRVHNDPFGLSHVYKYDLVLLIYSVTDIATFKYIKSLISVTTNLNLKPVILVGNKIDLVRARVVSTSDGHRLACEHNLKFIETSALLNLNLNELLSGIKAQVNLQNSKKKVNLFDKIAGLLSYGRMSRSCLDLHTL</sequence>
<proteinExistence type="predicted"/>
<dbReference type="SMART" id="SM00175">
    <property type="entry name" value="RAB"/>
    <property type="match status" value="1"/>
</dbReference>
<protein>
    <recommendedName>
        <fullName evidence="4">GTP-binding protein</fullName>
    </recommendedName>
</protein>
<dbReference type="PROSITE" id="PS51421">
    <property type="entry name" value="RAS"/>
    <property type="match status" value="1"/>
</dbReference>
<dbReference type="PANTHER" id="PTHR45775">
    <property type="entry name" value="RAD, GEM/KIR FAMILY MEMBER 2, ISOFORM C"/>
    <property type="match status" value="1"/>
</dbReference>
<dbReference type="AlphaFoldDB" id="A0A8J2P4W1"/>
<dbReference type="PANTHER" id="PTHR45775:SF6">
    <property type="entry name" value="RAD, GEM_KIR FAMILY MEMBER 2, ISOFORM C"/>
    <property type="match status" value="1"/>
</dbReference>
<keyword evidence="1" id="KW-0597">Phosphoprotein</keyword>
<dbReference type="OrthoDB" id="5239715at2759"/>
<reference evidence="2" key="1">
    <citation type="submission" date="2021-06" db="EMBL/GenBank/DDBJ databases">
        <authorList>
            <person name="Hodson N. C."/>
            <person name="Mongue J. A."/>
            <person name="Jaron S. K."/>
        </authorList>
    </citation>
    <scope>NUCLEOTIDE SEQUENCE</scope>
</reference>
<dbReference type="EMBL" id="CAJVCH010345298">
    <property type="protein sequence ID" value="CAG7815486.1"/>
    <property type="molecule type" value="Genomic_DNA"/>
</dbReference>
<keyword evidence="3" id="KW-1185">Reference proteome</keyword>
<comment type="caution">
    <text evidence="2">The sequence shown here is derived from an EMBL/GenBank/DDBJ whole genome shotgun (WGS) entry which is preliminary data.</text>
</comment>
<dbReference type="Pfam" id="PF00071">
    <property type="entry name" value="Ras"/>
    <property type="match status" value="1"/>
</dbReference>
<accession>A0A8J2P4W1</accession>
<dbReference type="GO" id="GO:0003924">
    <property type="term" value="F:GTPase activity"/>
    <property type="evidence" value="ECO:0007669"/>
    <property type="project" value="InterPro"/>
</dbReference>
<evidence type="ECO:0000313" key="2">
    <source>
        <dbReference type="EMBL" id="CAG7815486.1"/>
    </source>
</evidence>
<gene>
    <name evidence="2" type="ORF">AFUS01_LOCUS26162</name>
</gene>
<evidence type="ECO:0008006" key="4">
    <source>
        <dbReference type="Google" id="ProtNLM"/>
    </source>
</evidence>
<dbReference type="GO" id="GO:0005525">
    <property type="term" value="F:GTP binding"/>
    <property type="evidence" value="ECO:0007669"/>
    <property type="project" value="InterPro"/>
</dbReference>
<evidence type="ECO:0000313" key="3">
    <source>
        <dbReference type="Proteomes" id="UP000708208"/>
    </source>
</evidence>
<dbReference type="PROSITE" id="PS51419">
    <property type="entry name" value="RAB"/>
    <property type="match status" value="1"/>
</dbReference>
<name>A0A8J2P4W1_9HEXA</name>